<gene>
    <name evidence="3" type="ORF">DFP97_103421</name>
</gene>
<evidence type="ECO:0000313" key="4">
    <source>
        <dbReference type="Proteomes" id="UP000252415"/>
    </source>
</evidence>
<feature type="transmembrane region" description="Helical" evidence="1">
    <location>
        <begin position="55"/>
        <end position="81"/>
    </location>
</feature>
<dbReference type="EMBL" id="QPJD01000003">
    <property type="protein sequence ID" value="RCW50400.1"/>
    <property type="molecule type" value="Genomic_DNA"/>
</dbReference>
<keyword evidence="1" id="KW-0812">Transmembrane</keyword>
<comment type="caution">
    <text evidence="3">The sequence shown here is derived from an EMBL/GenBank/DDBJ whole genome shotgun (WGS) entry which is preliminary data.</text>
</comment>
<dbReference type="InterPro" id="IPR008756">
    <property type="entry name" value="Peptidase_M56"/>
</dbReference>
<organism evidence="3 4">
    <name type="scientific">Paenibacillus prosopidis</name>
    <dbReference type="NCBI Taxonomy" id="630520"/>
    <lineage>
        <taxon>Bacteria</taxon>
        <taxon>Bacillati</taxon>
        <taxon>Bacillota</taxon>
        <taxon>Bacilli</taxon>
        <taxon>Bacillales</taxon>
        <taxon>Paenibacillaceae</taxon>
        <taxon>Paenibacillus</taxon>
    </lineage>
</organism>
<dbReference type="Proteomes" id="UP000252415">
    <property type="component" value="Unassembled WGS sequence"/>
</dbReference>
<evidence type="ECO:0000259" key="2">
    <source>
        <dbReference type="Pfam" id="PF05569"/>
    </source>
</evidence>
<dbReference type="PANTHER" id="PTHR34978">
    <property type="entry name" value="POSSIBLE SENSOR-TRANSDUCER PROTEIN BLAR"/>
    <property type="match status" value="1"/>
</dbReference>
<accession>A0A368W5H2</accession>
<protein>
    <submittedName>
        <fullName evidence="3">BlaR1 peptidase M56</fullName>
    </submittedName>
</protein>
<dbReference type="PANTHER" id="PTHR34978:SF3">
    <property type="entry name" value="SLR0241 PROTEIN"/>
    <property type="match status" value="1"/>
</dbReference>
<dbReference type="CDD" id="cd07326">
    <property type="entry name" value="M56_BlaR1_MecR1_like"/>
    <property type="match status" value="1"/>
</dbReference>
<dbReference type="RefSeq" id="WP_114379217.1">
    <property type="nucleotide sequence ID" value="NZ_QPJD01000003.1"/>
</dbReference>
<feature type="domain" description="Peptidase M56" evidence="2">
    <location>
        <begin position="62"/>
        <end position="248"/>
    </location>
</feature>
<sequence length="286" mass="33178">MMRWQRKSSIVLALSLLIAGLVWSQMGMYLAHLMFGVNLQVNFFKFCMSLFKEKSFYYFLVITFLNALIVYTILITLIKFAQQYVLSRRFRNKIMSLRVRTLTDQIIRDYKPQNNKLIVIDHKQSMAFTMGFRSPLIVLSTGLIEMLDRHELEAVIEHEAFHQNNRDSLKIFILQLISQALWFIPLTKWTYQNYKIISELMADEYAIMKTGSELGLGSALLKLIKSCFHENATPVLAHFADGSVNYRLQQLVDPQKNIPVKLETTSIVISIYVLLLFMSMIVLAVT</sequence>
<feature type="transmembrane region" description="Helical" evidence="1">
    <location>
        <begin position="267"/>
        <end position="285"/>
    </location>
</feature>
<dbReference type="InterPro" id="IPR052173">
    <property type="entry name" value="Beta-lactam_resp_regulator"/>
</dbReference>
<name>A0A368W5H2_9BACL</name>
<reference evidence="3 4" key="1">
    <citation type="submission" date="2018-07" db="EMBL/GenBank/DDBJ databases">
        <title>Genomic Encyclopedia of Type Strains, Phase III (KMG-III): the genomes of soil and plant-associated and newly described type strains.</title>
        <authorList>
            <person name="Whitman W."/>
        </authorList>
    </citation>
    <scope>NUCLEOTIDE SEQUENCE [LARGE SCALE GENOMIC DNA]</scope>
    <source>
        <strain evidence="3 4">CECT 7506</strain>
    </source>
</reference>
<evidence type="ECO:0000313" key="3">
    <source>
        <dbReference type="EMBL" id="RCW50400.1"/>
    </source>
</evidence>
<keyword evidence="4" id="KW-1185">Reference proteome</keyword>
<proteinExistence type="predicted"/>
<dbReference type="Gene3D" id="3.30.2010.10">
    <property type="entry name" value="Metalloproteases ('zincins'), catalytic domain"/>
    <property type="match status" value="1"/>
</dbReference>
<keyword evidence="1" id="KW-0472">Membrane</keyword>
<evidence type="ECO:0000256" key="1">
    <source>
        <dbReference type="SAM" id="Phobius"/>
    </source>
</evidence>
<dbReference type="Pfam" id="PF05569">
    <property type="entry name" value="Peptidase_M56"/>
    <property type="match status" value="1"/>
</dbReference>
<keyword evidence="1" id="KW-1133">Transmembrane helix</keyword>
<dbReference type="AlphaFoldDB" id="A0A368W5H2"/>
<dbReference type="OrthoDB" id="2448482at2"/>